<dbReference type="OrthoDB" id="2678283at2759"/>
<gene>
    <name evidence="1" type="ORF">HD556DRAFT_1451687</name>
</gene>
<dbReference type="GeneID" id="64601765"/>
<evidence type="ECO:0000313" key="2">
    <source>
        <dbReference type="Proteomes" id="UP000719766"/>
    </source>
</evidence>
<accession>A0A9P7DAE1</accession>
<dbReference type="RefSeq" id="XP_041152016.1">
    <property type="nucleotide sequence ID" value="XM_041308001.1"/>
</dbReference>
<sequence>MSSKCVLSRLPKRPSLYERICHILLFGHVSGVIARFEEPWDIADRVPDAQRLWDRCFTGHSHTLQKKNDLVFFLIKQCTYDWRSMFATCGEKAVTAFISRQVTGFDTPVEIEAYVEWAVPQTQAFHDDEGRGNAPPILPFMWANVDESDSENPIGKGPFQHETILDTFAFYLESIAAIPDGLWKTSSPKAALALATVAVERAWKQWATGELVQDSFDDKFSSAMWNLPTQEVLESIDKLKPRTWTKILEGAAHFIGAHKPKSIRAQQCYTGGAGLSGRALCYESESESESESE</sequence>
<keyword evidence="2" id="KW-1185">Reference proteome</keyword>
<evidence type="ECO:0000313" key="1">
    <source>
        <dbReference type="EMBL" id="KAG1784531.1"/>
    </source>
</evidence>
<comment type="caution">
    <text evidence="1">The sequence shown here is derived from an EMBL/GenBank/DDBJ whole genome shotgun (WGS) entry which is preliminary data.</text>
</comment>
<organism evidence="1 2">
    <name type="scientific">Suillus plorans</name>
    <dbReference type="NCBI Taxonomy" id="116603"/>
    <lineage>
        <taxon>Eukaryota</taxon>
        <taxon>Fungi</taxon>
        <taxon>Dikarya</taxon>
        <taxon>Basidiomycota</taxon>
        <taxon>Agaricomycotina</taxon>
        <taxon>Agaricomycetes</taxon>
        <taxon>Agaricomycetidae</taxon>
        <taxon>Boletales</taxon>
        <taxon>Suillineae</taxon>
        <taxon>Suillaceae</taxon>
        <taxon>Suillus</taxon>
    </lineage>
</organism>
<dbReference type="Proteomes" id="UP000719766">
    <property type="component" value="Unassembled WGS sequence"/>
</dbReference>
<dbReference type="AlphaFoldDB" id="A0A9P7DAE1"/>
<protein>
    <submittedName>
        <fullName evidence="1">Uncharacterized protein</fullName>
    </submittedName>
</protein>
<name>A0A9P7DAE1_9AGAM</name>
<proteinExistence type="predicted"/>
<dbReference type="EMBL" id="JABBWE010000140">
    <property type="protein sequence ID" value="KAG1784531.1"/>
    <property type="molecule type" value="Genomic_DNA"/>
</dbReference>
<reference evidence="1" key="1">
    <citation type="journal article" date="2020" name="New Phytol.">
        <title>Comparative genomics reveals dynamic genome evolution in host specialist ectomycorrhizal fungi.</title>
        <authorList>
            <person name="Lofgren L.A."/>
            <person name="Nguyen N.H."/>
            <person name="Vilgalys R."/>
            <person name="Ruytinx J."/>
            <person name="Liao H.L."/>
            <person name="Branco S."/>
            <person name="Kuo A."/>
            <person name="LaButti K."/>
            <person name="Lipzen A."/>
            <person name="Andreopoulos W."/>
            <person name="Pangilinan J."/>
            <person name="Riley R."/>
            <person name="Hundley H."/>
            <person name="Na H."/>
            <person name="Barry K."/>
            <person name="Grigoriev I.V."/>
            <person name="Stajich J.E."/>
            <person name="Kennedy P.G."/>
        </authorList>
    </citation>
    <scope>NUCLEOTIDE SEQUENCE</scope>
    <source>
        <strain evidence="1">S12</strain>
    </source>
</reference>